<organism evidence="4 5">
    <name type="scientific">Alteromonas ponticola</name>
    <dbReference type="NCBI Taxonomy" id="2720613"/>
    <lineage>
        <taxon>Bacteria</taxon>
        <taxon>Pseudomonadati</taxon>
        <taxon>Pseudomonadota</taxon>
        <taxon>Gammaproteobacteria</taxon>
        <taxon>Alteromonadales</taxon>
        <taxon>Alteromonadaceae</taxon>
        <taxon>Alteromonas/Salinimonas group</taxon>
        <taxon>Alteromonas</taxon>
    </lineage>
</organism>
<comment type="caution">
    <text evidence="4">The sequence shown here is derived from an EMBL/GenBank/DDBJ whole genome shotgun (WGS) entry which is preliminary data.</text>
</comment>
<feature type="domain" description="OmpR/PhoB-type" evidence="3">
    <location>
        <begin position="1"/>
        <end position="98"/>
    </location>
</feature>
<dbReference type="Pfam" id="PF00486">
    <property type="entry name" value="Trans_reg_C"/>
    <property type="match status" value="1"/>
</dbReference>
<keyword evidence="5" id="KW-1185">Reference proteome</keyword>
<gene>
    <name evidence="4" type="ORF">HCJ96_14560</name>
</gene>
<evidence type="ECO:0000256" key="2">
    <source>
        <dbReference type="PROSITE-ProRule" id="PRU01091"/>
    </source>
</evidence>
<dbReference type="CDD" id="cd00383">
    <property type="entry name" value="trans_reg_C"/>
    <property type="match status" value="1"/>
</dbReference>
<dbReference type="PROSITE" id="PS51755">
    <property type="entry name" value="OMPR_PHOB"/>
    <property type="match status" value="1"/>
</dbReference>
<evidence type="ECO:0000313" key="4">
    <source>
        <dbReference type="EMBL" id="NMH61251.1"/>
    </source>
</evidence>
<proteinExistence type="predicted"/>
<evidence type="ECO:0000259" key="3">
    <source>
        <dbReference type="PROSITE" id="PS51755"/>
    </source>
</evidence>
<feature type="DNA-binding region" description="OmpR/PhoB-type" evidence="2">
    <location>
        <begin position="1"/>
        <end position="98"/>
    </location>
</feature>
<accession>A0ABX1R6Y1</accession>
<evidence type="ECO:0000313" key="5">
    <source>
        <dbReference type="Proteomes" id="UP000709336"/>
    </source>
</evidence>
<sequence length="121" mass="13876">MSAVPLTFAPPTRTLSNIYGDKVVLSAQCAALLSLLLEDNCAVVTRSEIRRRIWNHGVVSEDRLNHLICRLRKEMNALPGECAWQIETIPKLGYQLKINEKSVTTLNYWVHRCRAWFSDLH</sequence>
<dbReference type="Gene3D" id="1.10.10.10">
    <property type="entry name" value="Winged helix-like DNA-binding domain superfamily/Winged helix DNA-binding domain"/>
    <property type="match status" value="1"/>
</dbReference>
<reference evidence="4 5" key="1">
    <citation type="submission" date="2020-03" db="EMBL/GenBank/DDBJ databases">
        <title>Alteromonas ponticola sp. nov., isolated from seawater.</title>
        <authorList>
            <person name="Yoon J.-H."/>
            <person name="Kim Y.-O."/>
        </authorList>
    </citation>
    <scope>NUCLEOTIDE SEQUENCE [LARGE SCALE GENOMIC DNA]</scope>
    <source>
        <strain evidence="4 5">MYP5</strain>
    </source>
</reference>
<dbReference type="InterPro" id="IPR001867">
    <property type="entry name" value="OmpR/PhoB-type_DNA-bd"/>
</dbReference>
<evidence type="ECO:0000256" key="1">
    <source>
        <dbReference type="ARBA" id="ARBA00023125"/>
    </source>
</evidence>
<protein>
    <submittedName>
        <fullName evidence="4">Response regulator transcription factor</fullName>
    </submittedName>
</protein>
<dbReference type="InterPro" id="IPR016032">
    <property type="entry name" value="Sig_transdc_resp-reg_C-effctor"/>
</dbReference>
<keyword evidence="1 2" id="KW-0238">DNA-binding</keyword>
<dbReference type="RefSeq" id="WP_169211799.1">
    <property type="nucleotide sequence ID" value="NZ_JAATNW010000007.1"/>
</dbReference>
<dbReference type="Proteomes" id="UP000709336">
    <property type="component" value="Unassembled WGS sequence"/>
</dbReference>
<name>A0ABX1R6Y1_9ALTE</name>
<dbReference type="EMBL" id="JAATNW010000007">
    <property type="protein sequence ID" value="NMH61251.1"/>
    <property type="molecule type" value="Genomic_DNA"/>
</dbReference>
<dbReference type="InterPro" id="IPR036388">
    <property type="entry name" value="WH-like_DNA-bd_sf"/>
</dbReference>
<dbReference type="SMART" id="SM00862">
    <property type="entry name" value="Trans_reg_C"/>
    <property type="match status" value="1"/>
</dbReference>
<dbReference type="SUPFAM" id="SSF46894">
    <property type="entry name" value="C-terminal effector domain of the bipartite response regulators"/>
    <property type="match status" value="1"/>
</dbReference>